<dbReference type="EMBL" id="AWWV01013911">
    <property type="protein sequence ID" value="OMO59509.1"/>
    <property type="molecule type" value="Genomic_DNA"/>
</dbReference>
<reference evidence="2 3" key="1">
    <citation type="submission" date="2013-09" db="EMBL/GenBank/DDBJ databases">
        <title>Corchorus capsularis genome sequencing.</title>
        <authorList>
            <person name="Alam M."/>
            <person name="Haque M.S."/>
            <person name="Islam M.S."/>
            <person name="Emdad E.M."/>
            <person name="Islam M.M."/>
            <person name="Ahmed B."/>
            <person name="Halim A."/>
            <person name="Hossen Q.M.M."/>
            <person name="Hossain M.Z."/>
            <person name="Ahmed R."/>
            <person name="Khan M.M."/>
            <person name="Islam R."/>
            <person name="Rashid M.M."/>
            <person name="Khan S.A."/>
            <person name="Rahman M.S."/>
            <person name="Alam M."/>
        </authorList>
    </citation>
    <scope>NUCLEOTIDE SEQUENCE [LARGE SCALE GENOMIC DNA]</scope>
    <source>
        <strain evidence="3">cv. CVL-1</strain>
        <tissue evidence="2">Whole seedling</tissue>
    </source>
</reference>
<evidence type="ECO:0000256" key="1">
    <source>
        <dbReference type="SAM" id="MobiDB-lite"/>
    </source>
</evidence>
<comment type="caution">
    <text evidence="2">The sequence shown here is derived from an EMBL/GenBank/DDBJ whole genome shotgun (WGS) entry which is preliminary data.</text>
</comment>
<gene>
    <name evidence="2" type="ORF">CCACVL1_24779</name>
</gene>
<feature type="region of interest" description="Disordered" evidence="1">
    <location>
        <begin position="41"/>
        <end position="61"/>
    </location>
</feature>
<evidence type="ECO:0000313" key="2">
    <source>
        <dbReference type="EMBL" id="OMO59509.1"/>
    </source>
</evidence>
<sequence length="61" mass="6986">MNTARTMTTPTQIPAELHRDAADLHRRTSFQKADHLLRWSENPQSTYKHTKTSFSSSQASI</sequence>
<organism evidence="2 3">
    <name type="scientific">Corchorus capsularis</name>
    <name type="common">Jute</name>
    <dbReference type="NCBI Taxonomy" id="210143"/>
    <lineage>
        <taxon>Eukaryota</taxon>
        <taxon>Viridiplantae</taxon>
        <taxon>Streptophyta</taxon>
        <taxon>Embryophyta</taxon>
        <taxon>Tracheophyta</taxon>
        <taxon>Spermatophyta</taxon>
        <taxon>Magnoliopsida</taxon>
        <taxon>eudicotyledons</taxon>
        <taxon>Gunneridae</taxon>
        <taxon>Pentapetalae</taxon>
        <taxon>rosids</taxon>
        <taxon>malvids</taxon>
        <taxon>Malvales</taxon>
        <taxon>Malvaceae</taxon>
        <taxon>Grewioideae</taxon>
        <taxon>Apeibeae</taxon>
        <taxon>Corchorus</taxon>
    </lineage>
</organism>
<dbReference type="AlphaFoldDB" id="A0A1R3GN74"/>
<evidence type="ECO:0000313" key="3">
    <source>
        <dbReference type="Proteomes" id="UP000188268"/>
    </source>
</evidence>
<name>A0A1R3GN74_COCAP</name>
<accession>A0A1R3GN74</accession>
<dbReference type="Gramene" id="OMO59509">
    <property type="protein sequence ID" value="OMO59509"/>
    <property type="gene ID" value="CCACVL1_24779"/>
</dbReference>
<dbReference type="Proteomes" id="UP000188268">
    <property type="component" value="Unassembled WGS sequence"/>
</dbReference>
<protein>
    <submittedName>
        <fullName evidence="2">Uncharacterized protein</fullName>
    </submittedName>
</protein>
<proteinExistence type="predicted"/>
<keyword evidence="3" id="KW-1185">Reference proteome</keyword>